<dbReference type="Pfam" id="PF02970">
    <property type="entry name" value="TBCA"/>
    <property type="match status" value="1"/>
</dbReference>
<dbReference type="VEuPathDB" id="TrichDB:TVAG_488940"/>
<evidence type="ECO:0000256" key="1">
    <source>
        <dbReference type="ARBA" id="ARBA00006806"/>
    </source>
</evidence>
<name>A2FL66_TRIV3</name>
<dbReference type="OrthoDB" id="296187at2759"/>
<dbReference type="GO" id="GO:0007023">
    <property type="term" value="P:post-chaperonin tubulin folding pathway"/>
    <property type="evidence" value="ECO:0007669"/>
    <property type="project" value="UniProtKB-UniRule"/>
</dbReference>
<dbReference type="GO" id="GO:0048487">
    <property type="term" value="F:beta-tubulin binding"/>
    <property type="evidence" value="ECO:0007669"/>
    <property type="project" value="InterPro"/>
</dbReference>
<dbReference type="RefSeq" id="XP_001307285.1">
    <property type="nucleotide sequence ID" value="XM_001307284.1"/>
</dbReference>
<evidence type="ECO:0000313" key="6">
    <source>
        <dbReference type="Proteomes" id="UP000001542"/>
    </source>
</evidence>
<dbReference type="InterPro" id="IPR004226">
    <property type="entry name" value="TBCA"/>
</dbReference>
<dbReference type="PANTHER" id="PTHR21500">
    <property type="entry name" value="TUBULIN-SPECIFIC CHAPERONE A"/>
    <property type="match status" value="1"/>
</dbReference>
<dbReference type="GO" id="GO:0015630">
    <property type="term" value="C:microtubule cytoskeleton"/>
    <property type="evidence" value="ECO:0000318"/>
    <property type="project" value="GO_Central"/>
</dbReference>
<keyword evidence="2 3" id="KW-0143">Chaperone</keyword>
<dbReference type="GO" id="GO:0005874">
    <property type="term" value="C:microtubule"/>
    <property type="evidence" value="ECO:0007669"/>
    <property type="project" value="UniProtKB-KW"/>
</dbReference>
<comment type="subunit">
    <text evidence="3">Supercomplex made of cofactors A to E. Cofactors A and D function by capturing and stabilizing tubulin in a quasi-native conformation. Cofactor E binds to the cofactor D-tubulin complex; interaction with cofactor C then causes the release of tubulin polypeptides that are committed to the native state.</text>
</comment>
<sequence length="103" mass="11998">MDANLAHNIKINTDAVKRLIKEKRDYEEEAATAAQNLQNSQFDHNSYEYKQLIELDNEARKVSSYMEKKLKTFVDKLQQSLNAANGYQDQPEYIEAMNVLKEL</sequence>
<reference evidence="5" key="2">
    <citation type="journal article" date="2007" name="Science">
        <title>Draft genome sequence of the sexually transmitted pathogen Trichomonas vaginalis.</title>
        <authorList>
            <person name="Carlton J.M."/>
            <person name="Hirt R.P."/>
            <person name="Silva J.C."/>
            <person name="Delcher A.L."/>
            <person name="Schatz M."/>
            <person name="Zhao Q."/>
            <person name="Wortman J.R."/>
            <person name="Bidwell S.L."/>
            <person name="Alsmark U.C.M."/>
            <person name="Besteiro S."/>
            <person name="Sicheritz-Ponten T."/>
            <person name="Noel C.J."/>
            <person name="Dacks J.B."/>
            <person name="Foster P.G."/>
            <person name="Simillion C."/>
            <person name="Van de Peer Y."/>
            <person name="Miranda-Saavedra D."/>
            <person name="Barton G.J."/>
            <person name="Westrop G.D."/>
            <person name="Mueller S."/>
            <person name="Dessi D."/>
            <person name="Fiori P.L."/>
            <person name="Ren Q."/>
            <person name="Paulsen I."/>
            <person name="Zhang H."/>
            <person name="Bastida-Corcuera F.D."/>
            <person name="Simoes-Barbosa A."/>
            <person name="Brown M.T."/>
            <person name="Hayes R.D."/>
            <person name="Mukherjee M."/>
            <person name="Okumura C.Y."/>
            <person name="Schneider R."/>
            <person name="Smith A.J."/>
            <person name="Vanacova S."/>
            <person name="Villalvazo M."/>
            <person name="Haas B.J."/>
            <person name="Pertea M."/>
            <person name="Feldblyum T.V."/>
            <person name="Utterback T.R."/>
            <person name="Shu C.L."/>
            <person name="Osoegawa K."/>
            <person name="de Jong P.J."/>
            <person name="Hrdy I."/>
            <person name="Horvathova L."/>
            <person name="Zubacova Z."/>
            <person name="Dolezal P."/>
            <person name="Malik S.B."/>
            <person name="Logsdon J.M. Jr."/>
            <person name="Henze K."/>
            <person name="Gupta A."/>
            <person name="Wang C.C."/>
            <person name="Dunne R.L."/>
            <person name="Upcroft J.A."/>
            <person name="Upcroft P."/>
            <person name="White O."/>
            <person name="Salzberg S.L."/>
            <person name="Tang P."/>
            <person name="Chiu C.-H."/>
            <person name="Lee Y.-S."/>
            <person name="Embley T.M."/>
            <person name="Coombs G.H."/>
            <person name="Mottram J.C."/>
            <person name="Tachezy J."/>
            <person name="Fraser-Liggett C.M."/>
            <person name="Johnson P.J."/>
        </authorList>
    </citation>
    <scope>NUCLEOTIDE SEQUENCE [LARGE SCALE GENOMIC DNA]</scope>
    <source>
        <strain evidence="5">G3</strain>
    </source>
</reference>
<evidence type="ECO:0000256" key="4">
    <source>
        <dbReference type="SAM" id="Coils"/>
    </source>
</evidence>
<dbReference type="GO" id="GO:0007021">
    <property type="term" value="P:tubulin complex assembly"/>
    <property type="evidence" value="ECO:0000318"/>
    <property type="project" value="GO_Central"/>
</dbReference>
<gene>
    <name evidence="5" type="ORF">TVAG_488940</name>
</gene>
<evidence type="ECO:0000256" key="3">
    <source>
        <dbReference type="RuleBase" id="RU364030"/>
    </source>
</evidence>
<keyword evidence="3" id="KW-0493">Microtubule</keyword>
<comment type="similarity">
    <text evidence="1 3">Belongs to the TBCA family.</text>
</comment>
<dbReference type="Proteomes" id="UP000001542">
    <property type="component" value="Unassembled WGS sequence"/>
</dbReference>
<dbReference type="GO" id="GO:0015631">
    <property type="term" value="F:tubulin binding"/>
    <property type="evidence" value="ECO:0000318"/>
    <property type="project" value="GO_Central"/>
</dbReference>
<keyword evidence="3" id="KW-0206">Cytoskeleton</keyword>
<dbReference type="VEuPathDB" id="TrichDB:TVAGG3_0426910"/>
<dbReference type="InterPro" id="IPR036126">
    <property type="entry name" value="TBCA_sf"/>
</dbReference>
<dbReference type="Gene3D" id="1.20.58.90">
    <property type="match status" value="1"/>
</dbReference>
<dbReference type="SUPFAM" id="SSF46988">
    <property type="entry name" value="Tubulin chaperone cofactor A"/>
    <property type="match status" value="1"/>
</dbReference>
<keyword evidence="6" id="KW-1185">Reference proteome</keyword>
<dbReference type="PANTHER" id="PTHR21500:SF0">
    <property type="entry name" value="TUBULIN-SPECIFIC CHAPERONE A"/>
    <property type="match status" value="1"/>
</dbReference>
<dbReference type="EMBL" id="DS113862">
    <property type="protein sequence ID" value="EAX94355.1"/>
    <property type="molecule type" value="Genomic_DNA"/>
</dbReference>
<dbReference type="AlphaFoldDB" id="A2FL66"/>
<keyword evidence="4" id="KW-0175">Coiled coil</keyword>
<organism evidence="5 6">
    <name type="scientific">Trichomonas vaginalis (strain ATCC PRA-98 / G3)</name>
    <dbReference type="NCBI Taxonomy" id="412133"/>
    <lineage>
        <taxon>Eukaryota</taxon>
        <taxon>Metamonada</taxon>
        <taxon>Parabasalia</taxon>
        <taxon>Trichomonadida</taxon>
        <taxon>Trichomonadidae</taxon>
        <taxon>Trichomonas</taxon>
    </lineage>
</organism>
<evidence type="ECO:0000256" key="2">
    <source>
        <dbReference type="ARBA" id="ARBA00023186"/>
    </source>
</evidence>
<feature type="coiled-coil region" evidence="4">
    <location>
        <begin position="9"/>
        <end position="36"/>
    </location>
</feature>
<protein>
    <recommendedName>
        <fullName evidence="3">Tubulin-specific chaperone A</fullName>
    </recommendedName>
</protein>
<keyword evidence="3" id="KW-0963">Cytoplasm</keyword>
<accession>A2FL66</accession>
<proteinExistence type="inferred from homology"/>
<reference evidence="5" key="1">
    <citation type="submission" date="2006-10" db="EMBL/GenBank/DDBJ databases">
        <authorList>
            <person name="Amadeo P."/>
            <person name="Zhao Q."/>
            <person name="Wortman J."/>
            <person name="Fraser-Liggett C."/>
            <person name="Carlton J."/>
        </authorList>
    </citation>
    <scope>NUCLEOTIDE SEQUENCE</scope>
    <source>
        <strain evidence="5">G3</strain>
    </source>
</reference>
<dbReference type="FunFam" id="1.20.58.90:FF:000032">
    <property type="match status" value="1"/>
</dbReference>
<comment type="subcellular location">
    <subcellularLocation>
        <location evidence="3">Cytoplasm</location>
        <location evidence="3">Cytoskeleton</location>
    </subcellularLocation>
</comment>
<dbReference type="KEGG" id="tva:4752087"/>
<evidence type="ECO:0000313" key="5">
    <source>
        <dbReference type="EMBL" id="EAX94355.1"/>
    </source>
</evidence>
<dbReference type="SMR" id="A2FL66"/>
<dbReference type="InParanoid" id="A2FL66"/>
<dbReference type="GO" id="GO:0006457">
    <property type="term" value="P:protein folding"/>
    <property type="evidence" value="ECO:0000318"/>
    <property type="project" value="GO_Central"/>
</dbReference>